<dbReference type="InterPro" id="IPR012659">
    <property type="entry name" value="CHP02444"/>
</dbReference>
<dbReference type="AlphaFoldDB" id="A0A5R9QDS7"/>
<evidence type="ECO:0000313" key="1">
    <source>
        <dbReference type="EMBL" id="TLX63297.1"/>
    </source>
</evidence>
<comment type="caution">
    <text evidence="1">The sequence shown here is derived from an EMBL/GenBank/DDBJ whole genome shotgun (WGS) entry which is preliminary data.</text>
</comment>
<gene>
    <name evidence="1" type="ORF">DN820_12300</name>
</gene>
<dbReference type="EMBL" id="QLAG01000013">
    <property type="protein sequence ID" value="TLX63297.1"/>
    <property type="molecule type" value="Genomic_DNA"/>
</dbReference>
<dbReference type="Proteomes" id="UP000306753">
    <property type="component" value="Unassembled WGS sequence"/>
</dbReference>
<accession>A0A5R9QDS7</accession>
<sequence>MNAPDLWSFALDCYARPGVETACLALQDQGADVCLVLTGAWLETRRVACTPERLATLQALAGHWQALAIEPLRSTRRRWKEPGLTDPSLEALRRELKRLELAAERVLLERLQNATADWAAQRDAEPWLEALLGEGCADQTQRLRLAAGQAQLSAG</sequence>
<keyword evidence="2" id="KW-1185">Reference proteome</keyword>
<organism evidence="1 2">
    <name type="scientific">Stutzerimonas nosocomialis</name>
    <dbReference type="NCBI Taxonomy" id="1056496"/>
    <lineage>
        <taxon>Bacteria</taxon>
        <taxon>Pseudomonadati</taxon>
        <taxon>Pseudomonadota</taxon>
        <taxon>Gammaproteobacteria</taxon>
        <taxon>Pseudomonadales</taxon>
        <taxon>Pseudomonadaceae</taxon>
        <taxon>Stutzerimonas</taxon>
    </lineage>
</organism>
<dbReference type="RefSeq" id="WP_138411858.1">
    <property type="nucleotide sequence ID" value="NZ_QLAF01000002.1"/>
</dbReference>
<dbReference type="NCBIfam" id="TIGR02444">
    <property type="entry name" value="TIGR02444 family protein"/>
    <property type="match status" value="1"/>
</dbReference>
<protein>
    <submittedName>
        <fullName evidence="1">TIGR02444 family protein</fullName>
    </submittedName>
</protein>
<dbReference type="Pfam" id="PF09523">
    <property type="entry name" value="DUF2390"/>
    <property type="match status" value="1"/>
</dbReference>
<proteinExistence type="predicted"/>
<reference evidence="1 2" key="1">
    <citation type="journal article" date="2017" name="Eur. J. Clin. Microbiol. Infect. Dis.">
        <title>Uncommonly isolated clinical Pseudomonas: identification and phylogenetic assignation.</title>
        <authorList>
            <person name="Mulet M."/>
            <person name="Gomila M."/>
            <person name="Ramirez A."/>
            <person name="Cardew S."/>
            <person name="Moore E.R."/>
            <person name="Lalucat J."/>
            <person name="Garcia-Valdes E."/>
        </authorList>
    </citation>
    <scope>NUCLEOTIDE SEQUENCE [LARGE SCALE GENOMIC DNA]</scope>
    <source>
        <strain evidence="1 2">SD129</strain>
    </source>
</reference>
<name>A0A5R9QDS7_9GAMM</name>
<evidence type="ECO:0000313" key="2">
    <source>
        <dbReference type="Proteomes" id="UP000306753"/>
    </source>
</evidence>